<feature type="chain" id="PRO_5040882255" description="Helicase ATP-binding domain-containing protein" evidence="4">
    <location>
        <begin position="31"/>
        <end position="448"/>
    </location>
</feature>
<dbReference type="InterPro" id="IPR012942">
    <property type="entry name" value="SRR1-like"/>
</dbReference>
<accession>A0A9W9IKF6</accession>
<feature type="region of interest" description="Disordered" evidence="3">
    <location>
        <begin position="183"/>
        <end position="203"/>
    </location>
</feature>
<keyword evidence="2" id="KW-0547">Nucleotide-binding</keyword>
<gene>
    <name evidence="6" type="ORF">N7492_002644</name>
</gene>
<dbReference type="InterPro" id="IPR011545">
    <property type="entry name" value="DEAD/DEAH_box_helicase_dom"/>
</dbReference>
<protein>
    <recommendedName>
        <fullName evidence="5">Helicase ATP-binding domain-containing protein</fullName>
    </recommendedName>
</protein>
<dbReference type="PANTHER" id="PTHR44533">
    <property type="entry name" value="DEAD/H RNA HELICASE, PUTATIVE-RELATED"/>
    <property type="match status" value="1"/>
</dbReference>
<dbReference type="PANTHER" id="PTHR44533:SF4">
    <property type="entry name" value="DEAD_H RNA HELICASE, PUTATIVE-RELATED"/>
    <property type="match status" value="1"/>
</dbReference>
<keyword evidence="4" id="KW-0732">Signal</keyword>
<dbReference type="InterPro" id="IPR052431">
    <property type="entry name" value="SKI2_subfamily_helicases"/>
</dbReference>
<dbReference type="GO" id="GO:0004386">
    <property type="term" value="F:helicase activity"/>
    <property type="evidence" value="ECO:0007669"/>
    <property type="project" value="UniProtKB-KW"/>
</dbReference>
<keyword evidence="7" id="KW-1185">Reference proteome</keyword>
<dbReference type="OrthoDB" id="2320933at2759"/>
<name>A0A9W9IKF6_9EURO</name>
<evidence type="ECO:0000256" key="4">
    <source>
        <dbReference type="SAM" id="SignalP"/>
    </source>
</evidence>
<dbReference type="InterPro" id="IPR014001">
    <property type="entry name" value="Helicase_ATP-bd"/>
</dbReference>
<evidence type="ECO:0000313" key="7">
    <source>
        <dbReference type="Proteomes" id="UP001146351"/>
    </source>
</evidence>
<evidence type="ECO:0000256" key="2">
    <source>
        <dbReference type="ARBA" id="ARBA00022806"/>
    </source>
</evidence>
<dbReference type="InterPro" id="IPR027417">
    <property type="entry name" value="P-loop_NTPase"/>
</dbReference>
<reference evidence="6" key="2">
    <citation type="journal article" date="2023" name="IMA Fungus">
        <title>Comparative genomic study of the Penicillium genus elucidates a diverse pangenome and 15 lateral gene transfer events.</title>
        <authorList>
            <person name="Petersen C."/>
            <person name="Sorensen T."/>
            <person name="Nielsen M.R."/>
            <person name="Sondergaard T.E."/>
            <person name="Sorensen J.L."/>
            <person name="Fitzpatrick D.A."/>
            <person name="Frisvad J.C."/>
            <person name="Nielsen K.L."/>
        </authorList>
    </citation>
    <scope>NUCLEOTIDE SEQUENCE</scope>
    <source>
        <strain evidence="6">IBT 21917</strain>
    </source>
</reference>
<dbReference type="GO" id="GO:0005524">
    <property type="term" value="F:ATP binding"/>
    <property type="evidence" value="ECO:0007669"/>
    <property type="project" value="InterPro"/>
</dbReference>
<dbReference type="GO" id="GO:0005737">
    <property type="term" value="C:cytoplasm"/>
    <property type="evidence" value="ECO:0007669"/>
    <property type="project" value="TreeGrafter"/>
</dbReference>
<dbReference type="Pfam" id="PF00270">
    <property type="entry name" value="DEAD"/>
    <property type="match status" value="1"/>
</dbReference>
<feature type="signal peptide" evidence="4">
    <location>
        <begin position="1"/>
        <end position="30"/>
    </location>
</feature>
<feature type="domain" description="Helicase ATP-binding" evidence="5">
    <location>
        <begin position="392"/>
        <end position="448"/>
    </location>
</feature>
<evidence type="ECO:0000259" key="5">
    <source>
        <dbReference type="PROSITE" id="PS51192"/>
    </source>
</evidence>
<keyword evidence="2" id="KW-0347">Helicase</keyword>
<evidence type="ECO:0000313" key="6">
    <source>
        <dbReference type="EMBL" id="KAJ5179434.1"/>
    </source>
</evidence>
<dbReference type="EMBL" id="JAPQKO010000002">
    <property type="protein sequence ID" value="KAJ5179434.1"/>
    <property type="molecule type" value="Genomic_DNA"/>
</dbReference>
<dbReference type="SUPFAM" id="SSF52540">
    <property type="entry name" value="P-loop containing nucleoside triphosphate hydrolases"/>
    <property type="match status" value="1"/>
</dbReference>
<keyword evidence="1" id="KW-0378">Hydrolase</keyword>
<dbReference type="PROSITE" id="PS51192">
    <property type="entry name" value="HELICASE_ATP_BIND_1"/>
    <property type="match status" value="1"/>
</dbReference>
<sequence>MLFMMSSLSLSLSAFYFLFISVSFFPQVFGTPIQHQVAKRGYRITNSKITSVADIKEKAHKLVNNQETEGPQLVESDIDQMVIHYESMEEFKGRSFSSLTVEIRASGFYKGTPRGTLVFYEPDTEDQLKKKFDKAIDVWQSGSAAAFEKIQDPLSKEGCMFSKIMSIGTGSMHSVFRAPARKSSASAGPAPFESNSEGKNKEIKTGKKVEQILEKVTRDAQSRSASQIALPFLLQQKIGGRKIFLQDWVYSDKEKKLLNHPQLLYSEAQEVEVIDDPEAFDIIDEYTLLIAINVGDSLLKLIPQDKMPAVIITDFVLYDVIPKQEPDIKAFFDHYEKITEIPGKTEGLDFPNMGGGVPTLTYVGPFMDRNMDSAPDSRVNDFEPDKWQRDVLDQVGAKKSVFVVAPTSAGKTFISFYAMKQILEDNEDGVLVYVAPTKALVNQIATEV</sequence>
<dbReference type="Proteomes" id="UP001146351">
    <property type="component" value="Unassembled WGS sequence"/>
</dbReference>
<reference evidence="6" key="1">
    <citation type="submission" date="2022-11" db="EMBL/GenBank/DDBJ databases">
        <authorList>
            <person name="Petersen C."/>
        </authorList>
    </citation>
    <scope>NUCLEOTIDE SEQUENCE</scope>
    <source>
        <strain evidence="6">IBT 21917</strain>
    </source>
</reference>
<evidence type="ECO:0000256" key="3">
    <source>
        <dbReference type="SAM" id="MobiDB-lite"/>
    </source>
</evidence>
<organism evidence="6 7">
    <name type="scientific">Penicillium capsulatum</name>
    <dbReference type="NCBI Taxonomy" id="69766"/>
    <lineage>
        <taxon>Eukaryota</taxon>
        <taxon>Fungi</taxon>
        <taxon>Dikarya</taxon>
        <taxon>Ascomycota</taxon>
        <taxon>Pezizomycotina</taxon>
        <taxon>Eurotiomycetes</taxon>
        <taxon>Eurotiomycetidae</taxon>
        <taxon>Eurotiales</taxon>
        <taxon>Aspergillaceae</taxon>
        <taxon>Penicillium</taxon>
    </lineage>
</organism>
<dbReference type="AlphaFoldDB" id="A0A9W9IKF6"/>
<dbReference type="Pfam" id="PF07985">
    <property type="entry name" value="SRR1"/>
    <property type="match status" value="1"/>
</dbReference>
<keyword evidence="2" id="KW-0067">ATP-binding</keyword>
<comment type="caution">
    <text evidence="6">The sequence shown here is derived from an EMBL/GenBank/DDBJ whole genome shotgun (WGS) entry which is preliminary data.</text>
</comment>
<proteinExistence type="predicted"/>
<dbReference type="Gene3D" id="3.40.50.300">
    <property type="entry name" value="P-loop containing nucleotide triphosphate hydrolases"/>
    <property type="match status" value="1"/>
</dbReference>
<evidence type="ECO:0000256" key="1">
    <source>
        <dbReference type="ARBA" id="ARBA00022801"/>
    </source>
</evidence>
<dbReference type="GO" id="GO:0016787">
    <property type="term" value="F:hydrolase activity"/>
    <property type="evidence" value="ECO:0007669"/>
    <property type="project" value="UniProtKB-KW"/>
</dbReference>
<dbReference type="GO" id="GO:0003676">
    <property type="term" value="F:nucleic acid binding"/>
    <property type="evidence" value="ECO:0007669"/>
    <property type="project" value="InterPro"/>
</dbReference>